<organism evidence="2 3">
    <name type="scientific">Tepidiphilus baoligensis</name>
    <dbReference type="NCBI Taxonomy" id="2698687"/>
    <lineage>
        <taxon>Bacteria</taxon>
        <taxon>Pseudomonadati</taxon>
        <taxon>Pseudomonadota</taxon>
        <taxon>Hydrogenophilia</taxon>
        <taxon>Hydrogenophilales</taxon>
        <taxon>Hydrogenophilaceae</taxon>
        <taxon>Tepidiphilus</taxon>
    </lineage>
</organism>
<feature type="signal peptide" evidence="1">
    <location>
        <begin position="1"/>
        <end position="23"/>
    </location>
</feature>
<comment type="caution">
    <text evidence="2">The sequence shown here is derived from an EMBL/GenBank/DDBJ whole genome shotgun (WGS) entry which is preliminary data.</text>
</comment>
<keyword evidence="1" id="KW-0732">Signal</keyword>
<name>A0ABX1QI98_9PROT</name>
<dbReference type="RefSeq" id="WP_169114811.1">
    <property type="nucleotide sequence ID" value="NZ_JAAAUB010000001.1"/>
</dbReference>
<proteinExistence type="predicted"/>
<accession>A0ABX1QI98</accession>
<protein>
    <submittedName>
        <fullName evidence="2">Uncharacterized protein</fullName>
    </submittedName>
</protein>
<evidence type="ECO:0000256" key="1">
    <source>
        <dbReference type="SAM" id="SignalP"/>
    </source>
</evidence>
<dbReference type="EMBL" id="JAAAUB010000001">
    <property type="protein sequence ID" value="NMH15783.1"/>
    <property type="molecule type" value="Genomic_DNA"/>
</dbReference>
<gene>
    <name evidence="2" type="ORF">GV368_01385</name>
</gene>
<keyword evidence="3" id="KW-1185">Reference proteome</keyword>
<evidence type="ECO:0000313" key="3">
    <source>
        <dbReference type="Proteomes" id="UP000669605"/>
    </source>
</evidence>
<reference evidence="2 3" key="1">
    <citation type="journal article" date="2020" name="Curr. Microbiol.">
        <title>Tepidiphilus baoligensis sp. nov., a Novel Bacterium of the Family Hydrogenophilaceae Isolated from an Oil Reservoir.</title>
        <authorList>
            <person name="Zhang X."/>
            <person name="Wang G."/>
            <person name="Ma X."/>
            <person name="Yu J."/>
            <person name="You J."/>
            <person name="Xue Y."/>
            <person name="Ma Y."/>
        </authorList>
    </citation>
    <scope>NUCLEOTIDE SEQUENCE [LARGE SCALE GENOMIC DNA]</scope>
    <source>
        <strain evidence="2 3">B18-69</strain>
    </source>
</reference>
<sequence length="106" mass="12552">MNAKKKVAALGLLAFLGSSAVWAGGPWHDGYRGRYEPDYRAHFDRGHHHGWDRHWDRRPVTVVRERTVIYRDWAPPPRVVEYRYARPYYYQPGVTIDVSPIFIPFR</sequence>
<dbReference type="Proteomes" id="UP000669605">
    <property type="component" value="Unassembled WGS sequence"/>
</dbReference>
<evidence type="ECO:0000313" key="2">
    <source>
        <dbReference type="EMBL" id="NMH15783.1"/>
    </source>
</evidence>
<feature type="chain" id="PRO_5046718185" evidence="1">
    <location>
        <begin position="24"/>
        <end position="106"/>
    </location>
</feature>